<dbReference type="OrthoDB" id="3370914at2"/>
<evidence type="ECO:0000313" key="3">
    <source>
        <dbReference type="EMBL" id="RJQ81688.1"/>
    </source>
</evidence>
<keyword evidence="4" id="KW-1185">Reference proteome</keyword>
<proteinExistence type="predicted"/>
<evidence type="ECO:0000259" key="2">
    <source>
        <dbReference type="PROSITE" id="PS51084"/>
    </source>
</evidence>
<dbReference type="RefSeq" id="WP_120025480.1">
    <property type="nucleotide sequence ID" value="NZ_QZFV01000107.1"/>
</dbReference>
<feature type="short sequence motif" description="Histidine triad motif" evidence="1">
    <location>
        <begin position="130"/>
        <end position="134"/>
    </location>
</feature>
<name>A0A419HX75_9PSEU</name>
<dbReference type="Gene3D" id="3.30.428.10">
    <property type="entry name" value="HIT-like"/>
    <property type="match status" value="1"/>
</dbReference>
<sequence>MTVDNSEVFDSCAASAYDKDCTFCVEFKHGARHPGSPAGTVLGADREDRLIWQDDELVVVPSIGPMTKGHSMVLTREHYLSFAQLPLPLLERAEKVAKTLCQQLSSLGSPIMFEHGAMSESATGGACTDHAHLHCLPLEDIDIKEQLDERLTPRRIDSLLDLVEQRERGQPYIYYRNQQGESWVYDVTTDLPCQFVRRAISSSLNADSEWDWLVHPRPQLVRATLDAVRWN</sequence>
<dbReference type="InterPro" id="IPR011146">
    <property type="entry name" value="HIT-like"/>
</dbReference>
<accession>A0A419HX75</accession>
<dbReference type="PROSITE" id="PS51084">
    <property type="entry name" value="HIT_2"/>
    <property type="match status" value="1"/>
</dbReference>
<dbReference type="GO" id="GO:0003824">
    <property type="term" value="F:catalytic activity"/>
    <property type="evidence" value="ECO:0007669"/>
    <property type="project" value="InterPro"/>
</dbReference>
<comment type="caution">
    <text evidence="3">The sequence shown here is derived from an EMBL/GenBank/DDBJ whole genome shotgun (WGS) entry which is preliminary data.</text>
</comment>
<dbReference type="SUPFAM" id="SSF54197">
    <property type="entry name" value="HIT-like"/>
    <property type="match status" value="1"/>
</dbReference>
<organism evidence="3 4">
    <name type="scientific">Amycolatopsis panacis</name>
    <dbReference type="NCBI Taxonomy" id="2340917"/>
    <lineage>
        <taxon>Bacteria</taxon>
        <taxon>Bacillati</taxon>
        <taxon>Actinomycetota</taxon>
        <taxon>Actinomycetes</taxon>
        <taxon>Pseudonocardiales</taxon>
        <taxon>Pseudonocardiaceae</taxon>
        <taxon>Amycolatopsis</taxon>
    </lineage>
</organism>
<protein>
    <submittedName>
        <fullName evidence="3">HIT domain-containing protein</fullName>
    </submittedName>
</protein>
<dbReference type="EMBL" id="QZFV01000107">
    <property type="protein sequence ID" value="RJQ81688.1"/>
    <property type="molecule type" value="Genomic_DNA"/>
</dbReference>
<gene>
    <name evidence="3" type="ORF">D5S19_22990</name>
</gene>
<reference evidence="3 4" key="1">
    <citation type="submission" date="2018-09" db="EMBL/GenBank/DDBJ databases">
        <title>YIM PH 21725 draft genome.</title>
        <authorList>
            <person name="Miao C."/>
        </authorList>
    </citation>
    <scope>NUCLEOTIDE SEQUENCE [LARGE SCALE GENOMIC DNA]</scope>
    <source>
        <strain evidence="4">YIM PH21725</strain>
    </source>
</reference>
<evidence type="ECO:0000256" key="1">
    <source>
        <dbReference type="PROSITE-ProRule" id="PRU00464"/>
    </source>
</evidence>
<dbReference type="InterPro" id="IPR036265">
    <property type="entry name" value="HIT-like_sf"/>
</dbReference>
<dbReference type="Pfam" id="PF01230">
    <property type="entry name" value="HIT"/>
    <property type="match status" value="1"/>
</dbReference>
<evidence type="ECO:0000313" key="4">
    <source>
        <dbReference type="Proteomes" id="UP000285112"/>
    </source>
</evidence>
<feature type="domain" description="HIT" evidence="2">
    <location>
        <begin position="37"/>
        <end position="145"/>
    </location>
</feature>
<dbReference type="AlphaFoldDB" id="A0A419HX75"/>
<dbReference type="Proteomes" id="UP000285112">
    <property type="component" value="Unassembled WGS sequence"/>
</dbReference>